<comment type="caution">
    <text evidence="2">The sequence shown here is derived from an EMBL/GenBank/DDBJ whole genome shotgun (WGS) entry which is preliminary data.</text>
</comment>
<dbReference type="InterPro" id="IPR001394">
    <property type="entry name" value="Peptidase_C19_UCH"/>
</dbReference>
<dbReference type="Pfam" id="PF00443">
    <property type="entry name" value="UCH"/>
    <property type="match status" value="1"/>
</dbReference>
<evidence type="ECO:0000259" key="1">
    <source>
        <dbReference type="PROSITE" id="PS50235"/>
    </source>
</evidence>
<gene>
    <name evidence="2" type="ORF">Q5P01_003688</name>
</gene>
<evidence type="ECO:0000313" key="2">
    <source>
        <dbReference type="EMBL" id="KAK2859068.1"/>
    </source>
</evidence>
<sequence>MWSYLIIFHINLRLNNFHLSCCVNTLLQTLSATWELADLLEKWEVTGLDSHNVPLQLKRVLSAMRSHLPQPAPHHDFLHCLDRNCIRLNTQHDADEVFLALLNLVQQQMDDKSLALKIQDLYRISVETHLQCLKCSSIQTQSSYLLSLPLHIKEDHNSLEDCMSSFFEHQQLMGINCCFCPACESNTPSEQAVKLLSLPPILCIHLKRFRNSRGYTRKLDCRVTFPETFDFYETVKKAFSSNFAQNDCRYSLYAVVAHSGTAMFGHYTAYIRHWKNQRWYYADDSSVYESSWEGVQSSYGRSSRGTAYMLMYRRNSKEVNKAAVRPIPSHLQPVMAELEDDIILVLERRLVISPLSSSSGTGQTEHTSGARQCKSDALGFSRVAGGASVLTESQEASKRGAPIQL</sequence>
<dbReference type="GO" id="GO:0005634">
    <property type="term" value="C:nucleus"/>
    <property type="evidence" value="ECO:0007669"/>
    <property type="project" value="TreeGrafter"/>
</dbReference>
<feature type="domain" description="USP" evidence="1">
    <location>
        <begin position="12"/>
        <end position="315"/>
    </location>
</feature>
<dbReference type="InterPro" id="IPR018200">
    <property type="entry name" value="USP_CS"/>
</dbReference>
<dbReference type="CDD" id="cd02257">
    <property type="entry name" value="Peptidase_C19"/>
    <property type="match status" value="1"/>
</dbReference>
<accession>A0AA88NGE6</accession>
<protein>
    <recommendedName>
        <fullName evidence="1">USP domain-containing protein</fullName>
    </recommendedName>
</protein>
<name>A0AA88NGE6_CHASR</name>
<dbReference type="AlphaFoldDB" id="A0AA88NGE6"/>
<proteinExistence type="predicted"/>
<organism evidence="2 3">
    <name type="scientific">Channa striata</name>
    <name type="common">Snakehead murrel</name>
    <name type="synonym">Ophicephalus striatus</name>
    <dbReference type="NCBI Taxonomy" id="64152"/>
    <lineage>
        <taxon>Eukaryota</taxon>
        <taxon>Metazoa</taxon>
        <taxon>Chordata</taxon>
        <taxon>Craniata</taxon>
        <taxon>Vertebrata</taxon>
        <taxon>Euteleostomi</taxon>
        <taxon>Actinopterygii</taxon>
        <taxon>Neopterygii</taxon>
        <taxon>Teleostei</taxon>
        <taxon>Neoteleostei</taxon>
        <taxon>Acanthomorphata</taxon>
        <taxon>Anabantaria</taxon>
        <taxon>Anabantiformes</taxon>
        <taxon>Channoidei</taxon>
        <taxon>Channidae</taxon>
        <taxon>Channa</taxon>
    </lineage>
</organism>
<dbReference type="PANTHER" id="PTHR24006">
    <property type="entry name" value="UBIQUITIN CARBOXYL-TERMINAL HYDROLASE"/>
    <property type="match status" value="1"/>
</dbReference>
<dbReference type="Proteomes" id="UP001187415">
    <property type="component" value="Unassembled WGS sequence"/>
</dbReference>
<dbReference type="SUPFAM" id="SSF54001">
    <property type="entry name" value="Cysteine proteinases"/>
    <property type="match status" value="1"/>
</dbReference>
<dbReference type="EMBL" id="JAUPFM010000002">
    <property type="protein sequence ID" value="KAK2859068.1"/>
    <property type="molecule type" value="Genomic_DNA"/>
</dbReference>
<keyword evidence="3" id="KW-1185">Reference proteome</keyword>
<dbReference type="Gene3D" id="3.90.70.10">
    <property type="entry name" value="Cysteine proteinases"/>
    <property type="match status" value="1"/>
</dbReference>
<dbReference type="InterPro" id="IPR038765">
    <property type="entry name" value="Papain-like_cys_pep_sf"/>
</dbReference>
<reference evidence="2" key="1">
    <citation type="submission" date="2023-07" db="EMBL/GenBank/DDBJ databases">
        <title>Chromosome-level Genome Assembly of Striped Snakehead (Channa striata).</title>
        <authorList>
            <person name="Liu H."/>
        </authorList>
    </citation>
    <scope>NUCLEOTIDE SEQUENCE</scope>
    <source>
        <strain evidence="2">Gz</strain>
        <tissue evidence="2">Muscle</tissue>
    </source>
</reference>
<dbReference type="InterPro" id="IPR050164">
    <property type="entry name" value="Peptidase_C19"/>
</dbReference>
<dbReference type="PROSITE" id="PS50235">
    <property type="entry name" value="USP_3"/>
    <property type="match status" value="1"/>
</dbReference>
<dbReference type="GO" id="GO:0016579">
    <property type="term" value="P:protein deubiquitination"/>
    <property type="evidence" value="ECO:0007669"/>
    <property type="project" value="InterPro"/>
</dbReference>
<dbReference type="PANTHER" id="PTHR24006:SF796">
    <property type="entry name" value="UBL CARBOXYL-TERMINAL HYDROLASE 18-RELATED"/>
    <property type="match status" value="1"/>
</dbReference>
<dbReference type="FunFam" id="3.90.70.10:FF:000167">
    <property type="entry name" value="Ubiquitin specific peptidase 18"/>
    <property type="match status" value="1"/>
</dbReference>
<dbReference type="GO" id="GO:0004843">
    <property type="term" value="F:cysteine-type deubiquitinase activity"/>
    <property type="evidence" value="ECO:0007669"/>
    <property type="project" value="InterPro"/>
</dbReference>
<dbReference type="InterPro" id="IPR028889">
    <property type="entry name" value="USP"/>
</dbReference>
<dbReference type="PROSITE" id="PS00973">
    <property type="entry name" value="USP_2"/>
    <property type="match status" value="1"/>
</dbReference>
<evidence type="ECO:0000313" key="3">
    <source>
        <dbReference type="Proteomes" id="UP001187415"/>
    </source>
</evidence>
<dbReference type="GO" id="GO:0005829">
    <property type="term" value="C:cytosol"/>
    <property type="evidence" value="ECO:0007669"/>
    <property type="project" value="TreeGrafter"/>
</dbReference>